<dbReference type="SUPFAM" id="SSF55821">
    <property type="entry name" value="YrdC/RibB"/>
    <property type="match status" value="1"/>
</dbReference>
<feature type="domain" description="YrdC-like" evidence="12">
    <location>
        <begin position="1"/>
        <end position="182"/>
    </location>
</feature>
<dbReference type="Pfam" id="PF01300">
    <property type="entry name" value="Sua5_yciO_yrdC"/>
    <property type="match status" value="1"/>
</dbReference>
<dbReference type="GO" id="GO:0005524">
    <property type="term" value="F:ATP binding"/>
    <property type="evidence" value="ECO:0007669"/>
    <property type="project" value="UniProtKB-KW"/>
</dbReference>
<evidence type="ECO:0000256" key="8">
    <source>
        <dbReference type="ARBA" id="ARBA00022741"/>
    </source>
</evidence>
<evidence type="ECO:0000256" key="10">
    <source>
        <dbReference type="ARBA" id="ARBA00029774"/>
    </source>
</evidence>
<dbReference type="EC" id="2.7.7.87" evidence="3"/>
<reference evidence="14" key="1">
    <citation type="journal article" date="2017" name="Proc. Natl. Acad. Sci. U.S.A.">
        <title>Simulation of Deepwater Horizon oil plume reveals substrate specialization within a complex community of hydrocarbon-degraders.</title>
        <authorList>
            <person name="Hu P."/>
            <person name="Dubinsky E.A."/>
            <person name="Probst A.J."/>
            <person name="Wang J."/>
            <person name="Sieber C.M.K."/>
            <person name="Tom L.M."/>
            <person name="Gardinali P."/>
            <person name="Banfield J.F."/>
            <person name="Atlas R.M."/>
            <person name="Andersen G.L."/>
        </authorList>
    </citation>
    <scope>NUCLEOTIDE SEQUENCE [LARGE SCALE GENOMIC DNA]</scope>
</reference>
<evidence type="ECO:0000256" key="11">
    <source>
        <dbReference type="ARBA" id="ARBA00048366"/>
    </source>
</evidence>
<dbReference type="GO" id="GO:0003725">
    <property type="term" value="F:double-stranded RNA binding"/>
    <property type="evidence" value="ECO:0007669"/>
    <property type="project" value="InterPro"/>
</dbReference>
<dbReference type="InterPro" id="IPR050156">
    <property type="entry name" value="TC-AMP_synthase_SUA5"/>
</dbReference>
<evidence type="ECO:0000256" key="3">
    <source>
        <dbReference type="ARBA" id="ARBA00012584"/>
    </source>
</evidence>
<evidence type="ECO:0000313" key="13">
    <source>
        <dbReference type="EMBL" id="OUR96325.1"/>
    </source>
</evidence>
<dbReference type="EMBL" id="MAAO01000006">
    <property type="protein sequence ID" value="OUR96325.1"/>
    <property type="molecule type" value="Genomic_DNA"/>
</dbReference>
<evidence type="ECO:0000259" key="12">
    <source>
        <dbReference type="PROSITE" id="PS51163"/>
    </source>
</evidence>
<dbReference type="InterPro" id="IPR017945">
    <property type="entry name" value="DHBP_synth_RibB-like_a/b_dom"/>
</dbReference>
<gene>
    <name evidence="13" type="ORF">A9Q84_08190</name>
</gene>
<evidence type="ECO:0000256" key="7">
    <source>
        <dbReference type="ARBA" id="ARBA00022695"/>
    </source>
</evidence>
<dbReference type="GO" id="GO:0061710">
    <property type="term" value="F:L-threonylcarbamoyladenylate synthase"/>
    <property type="evidence" value="ECO:0007669"/>
    <property type="project" value="UniProtKB-EC"/>
</dbReference>
<keyword evidence="7" id="KW-0548">Nucleotidyltransferase</keyword>
<evidence type="ECO:0000256" key="4">
    <source>
        <dbReference type="ARBA" id="ARBA00022490"/>
    </source>
</evidence>
<dbReference type="Proteomes" id="UP000196531">
    <property type="component" value="Unassembled WGS sequence"/>
</dbReference>
<dbReference type="Gene3D" id="3.90.870.10">
    <property type="entry name" value="DHBP synthase"/>
    <property type="match status" value="1"/>
</dbReference>
<dbReference type="AlphaFoldDB" id="A0A1Y5F6G7"/>
<name>A0A1Y5F6G7_9BACT</name>
<keyword evidence="8" id="KW-0547">Nucleotide-binding</keyword>
<dbReference type="GO" id="GO:0000049">
    <property type="term" value="F:tRNA binding"/>
    <property type="evidence" value="ECO:0007669"/>
    <property type="project" value="TreeGrafter"/>
</dbReference>
<protein>
    <recommendedName>
        <fullName evidence="10">L-threonylcarbamoyladenylate synthase</fullName>
        <ecNumber evidence="3">2.7.7.87</ecNumber>
    </recommendedName>
    <alternativeName>
        <fullName evidence="10">L-threonylcarbamoyladenylate synthase</fullName>
    </alternativeName>
</protein>
<comment type="catalytic activity">
    <reaction evidence="11">
        <text>L-threonine + hydrogencarbonate + ATP = L-threonylcarbamoyladenylate + diphosphate + H2O</text>
        <dbReference type="Rhea" id="RHEA:36407"/>
        <dbReference type="ChEBI" id="CHEBI:15377"/>
        <dbReference type="ChEBI" id="CHEBI:17544"/>
        <dbReference type="ChEBI" id="CHEBI:30616"/>
        <dbReference type="ChEBI" id="CHEBI:33019"/>
        <dbReference type="ChEBI" id="CHEBI:57926"/>
        <dbReference type="ChEBI" id="CHEBI:73682"/>
        <dbReference type="EC" id="2.7.7.87"/>
    </reaction>
</comment>
<dbReference type="GO" id="GO:0006450">
    <property type="term" value="P:regulation of translational fidelity"/>
    <property type="evidence" value="ECO:0007669"/>
    <property type="project" value="TreeGrafter"/>
</dbReference>
<evidence type="ECO:0000256" key="1">
    <source>
        <dbReference type="ARBA" id="ARBA00004496"/>
    </source>
</evidence>
<evidence type="ECO:0000256" key="6">
    <source>
        <dbReference type="ARBA" id="ARBA00022694"/>
    </source>
</evidence>
<dbReference type="InterPro" id="IPR006070">
    <property type="entry name" value="Sua5-like_dom"/>
</dbReference>
<keyword evidence="6" id="KW-0819">tRNA processing</keyword>
<keyword evidence="4" id="KW-0963">Cytoplasm</keyword>
<comment type="caution">
    <text evidence="13">The sequence shown here is derived from an EMBL/GenBank/DDBJ whole genome shotgun (WGS) entry which is preliminary data.</text>
</comment>
<dbReference type="GO" id="GO:0008033">
    <property type="term" value="P:tRNA processing"/>
    <property type="evidence" value="ECO:0007669"/>
    <property type="project" value="UniProtKB-KW"/>
</dbReference>
<dbReference type="PANTHER" id="PTHR17490">
    <property type="entry name" value="SUA5"/>
    <property type="match status" value="1"/>
</dbReference>
<evidence type="ECO:0000256" key="5">
    <source>
        <dbReference type="ARBA" id="ARBA00022679"/>
    </source>
</evidence>
<accession>A0A1Y5F6G7</accession>
<organism evidence="13 14">
    <name type="scientific">Halobacteriovorax marinus</name>
    <dbReference type="NCBI Taxonomy" id="97084"/>
    <lineage>
        <taxon>Bacteria</taxon>
        <taxon>Pseudomonadati</taxon>
        <taxon>Bdellovibrionota</taxon>
        <taxon>Bacteriovoracia</taxon>
        <taxon>Bacteriovoracales</taxon>
        <taxon>Halobacteriovoraceae</taxon>
        <taxon>Halobacteriovorax</taxon>
    </lineage>
</organism>
<dbReference type="PROSITE" id="PS51163">
    <property type="entry name" value="YRDC"/>
    <property type="match status" value="1"/>
</dbReference>
<evidence type="ECO:0000256" key="2">
    <source>
        <dbReference type="ARBA" id="ARBA00007663"/>
    </source>
</evidence>
<evidence type="ECO:0000256" key="9">
    <source>
        <dbReference type="ARBA" id="ARBA00022840"/>
    </source>
</evidence>
<comment type="subcellular location">
    <subcellularLocation>
        <location evidence="1">Cytoplasm</location>
    </subcellularLocation>
</comment>
<sequence>MNEKLFVYPTDTVWGIGGNIFSKVCYEKIANIKGHAEKKPLSVIFCSIKDIRELIEFPKTYSDNWLETFFKYESTLGIPKEWSKKELPQWICEDSQFLTIRCLNSKVIKNIIDKAGGPITSTSLNFSGFPPIIDGVEARDFYENHITDEVFIENHEAPCSGRSSTIVLISEESHTIVREGQYINEIKEHLKLLST</sequence>
<dbReference type="GO" id="GO:0005737">
    <property type="term" value="C:cytoplasm"/>
    <property type="evidence" value="ECO:0007669"/>
    <property type="project" value="UniProtKB-SubCell"/>
</dbReference>
<comment type="similarity">
    <text evidence="2">Belongs to the SUA5 family.</text>
</comment>
<evidence type="ECO:0000313" key="14">
    <source>
        <dbReference type="Proteomes" id="UP000196531"/>
    </source>
</evidence>
<proteinExistence type="inferred from homology"/>
<dbReference type="PANTHER" id="PTHR17490:SF16">
    <property type="entry name" value="THREONYLCARBAMOYL-AMP SYNTHASE"/>
    <property type="match status" value="1"/>
</dbReference>
<keyword evidence="5" id="KW-0808">Transferase</keyword>
<keyword evidence="9" id="KW-0067">ATP-binding</keyword>